<gene>
    <name evidence="1" type="ORF">FAEPRAA2165_00219</name>
</gene>
<dbReference type="GeneID" id="90658746"/>
<dbReference type="PATRIC" id="fig|411483.3.peg.197"/>
<dbReference type="HOGENOM" id="CLU_1658212_0_0_9"/>
<dbReference type="AlphaFoldDB" id="C7H1S9"/>
<dbReference type="EMBL" id="ACOP02000003">
    <property type="protein sequence ID" value="EEU98289.1"/>
    <property type="molecule type" value="Genomic_DNA"/>
</dbReference>
<accession>C7H1S9</accession>
<comment type="caution">
    <text evidence="1">The sequence shown here is derived from an EMBL/GenBank/DDBJ whole genome shotgun (WGS) entry which is preliminary data.</text>
</comment>
<organism evidence="1 2">
    <name type="scientific">Faecalibacterium duncaniae (strain DSM 17677 / JCM 31915 / A2-165)</name>
    <name type="common">Faecalibacterium prausnitzii</name>
    <dbReference type="NCBI Taxonomy" id="411483"/>
    <lineage>
        <taxon>Bacteria</taxon>
        <taxon>Bacillati</taxon>
        <taxon>Bacillota</taxon>
        <taxon>Clostridia</taxon>
        <taxon>Eubacteriales</taxon>
        <taxon>Oscillospiraceae</taxon>
        <taxon>Faecalibacterium</taxon>
    </lineage>
</organism>
<dbReference type="STRING" id="411483.FAEPRAA2165_00219"/>
<dbReference type="PROSITE" id="PS51257">
    <property type="entry name" value="PROKAR_LIPOPROTEIN"/>
    <property type="match status" value="1"/>
</dbReference>
<keyword evidence="2" id="KW-1185">Reference proteome</keyword>
<proteinExistence type="predicted"/>
<reference evidence="1" key="1">
    <citation type="submission" date="2009-08" db="EMBL/GenBank/DDBJ databases">
        <authorList>
            <person name="Weinstock G."/>
            <person name="Sodergren E."/>
            <person name="Clifton S."/>
            <person name="Fulton L."/>
            <person name="Fulton B."/>
            <person name="Courtney L."/>
            <person name="Fronick C."/>
            <person name="Harrison M."/>
            <person name="Strong C."/>
            <person name="Farmer C."/>
            <person name="Delahaunty K."/>
            <person name="Markovic C."/>
            <person name="Hall O."/>
            <person name="Minx P."/>
            <person name="Tomlinson C."/>
            <person name="Mitreva M."/>
            <person name="Nelson J."/>
            <person name="Hou S."/>
            <person name="Wollam A."/>
            <person name="Pepin K.H."/>
            <person name="Johnson M."/>
            <person name="Bhonagiri V."/>
            <person name="Nash W.E."/>
            <person name="Warren W."/>
            <person name="Chinwalla A."/>
            <person name="Mardis E.R."/>
            <person name="Wilson R.K."/>
        </authorList>
    </citation>
    <scope>NUCLEOTIDE SEQUENCE [LARGE SCALE GENOMIC DNA]</scope>
    <source>
        <strain evidence="1">A2-165</strain>
    </source>
</reference>
<dbReference type="RefSeq" id="WP_005929020.1">
    <property type="nucleotide sequence ID" value="NZ_CP022479.1"/>
</dbReference>
<evidence type="ECO:0000313" key="2">
    <source>
        <dbReference type="Proteomes" id="UP000004619"/>
    </source>
</evidence>
<dbReference type="Proteomes" id="UP000004619">
    <property type="component" value="Unassembled WGS sequence"/>
</dbReference>
<name>C7H1S9_FAED2</name>
<sequence length="189" mass="20421">MKMLKKMAALLLVGVMALALLTACGDEAPSKSFAQQVEETAFEAMKQSTGIQVNDADLKKLAESKIDQINMEDGTFNFKNALDMQALMKEIQELKDVHAEINVKAAMPFPESVVTTDKPYKVLEVTPENIGDVAKIVARMGKLNSIENDGLKVNKLGIVAKTVNGKTYVAVAMDVTTSVEEILSMLGVG</sequence>
<evidence type="ECO:0000313" key="1">
    <source>
        <dbReference type="EMBL" id="EEU98289.1"/>
    </source>
</evidence>
<protein>
    <submittedName>
        <fullName evidence="1">Uncharacterized protein</fullName>
    </submittedName>
</protein>